<accession>A0A2D3UM12</accession>
<dbReference type="AlphaFoldDB" id="A0A2D3UM12"/>
<dbReference type="GeneID" id="35596941"/>
<dbReference type="Proteomes" id="UP000225277">
    <property type="component" value="Unassembled WGS sequence"/>
</dbReference>
<dbReference type="EMBL" id="FJUY01000002">
    <property type="protein sequence ID" value="CZT15872.1"/>
    <property type="molecule type" value="Genomic_DNA"/>
</dbReference>
<gene>
    <name evidence="1" type="ORF">RCC_01710</name>
</gene>
<protein>
    <submittedName>
        <fullName evidence="1">Uncharacterized protein</fullName>
    </submittedName>
</protein>
<reference evidence="1 2" key="1">
    <citation type="submission" date="2016-03" db="EMBL/GenBank/DDBJ databases">
        <authorList>
            <person name="Ploux O."/>
        </authorList>
    </citation>
    <scope>NUCLEOTIDE SEQUENCE [LARGE SCALE GENOMIC DNA]</scope>
    <source>
        <strain evidence="1 2">URUG2</strain>
    </source>
</reference>
<proteinExistence type="predicted"/>
<name>A0A2D3UM12_9PEZI</name>
<sequence length="35" mass="4100">MGFTSPVKTFQHGLRSKYPPRSRLRWHISNSSSPR</sequence>
<evidence type="ECO:0000313" key="2">
    <source>
        <dbReference type="Proteomes" id="UP000225277"/>
    </source>
</evidence>
<dbReference type="RefSeq" id="XP_023622766.1">
    <property type="nucleotide sequence ID" value="XM_023766998.1"/>
</dbReference>
<organism evidence="1 2">
    <name type="scientific">Ramularia collo-cygni</name>
    <dbReference type="NCBI Taxonomy" id="112498"/>
    <lineage>
        <taxon>Eukaryota</taxon>
        <taxon>Fungi</taxon>
        <taxon>Dikarya</taxon>
        <taxon>Ascomycota</taxon>
        <taxon>Pezizomycotina</taxon>
        <taxon>Dothideomycetes</taxon>
        <taxon>Dothideomycetidae</taxon>
        <taxon>Mycosphaerellales</taxon>
        <taxon>Mycosphaerellaceae</taxon>
        <taxon>Ramularia</taxon>
    </lineage>
</organism>
<evidence type="ECO:0000313" key="1">
    <source>
        <dbReference type="EMBL" id="CZT15872.1"/>
    </source>
</evidence>
<keyword evidence="2" id="KW-1185">Reference proteome</keyword>